<protein>
    <submittedName>
        <fullName evidence="1">17845_t:CDS:1</fullName>
    </submittedName>
</protein>
<dbReference type="EMBL" id="CAJVQB010115775">
    <property type="protein sequence ID" value="CAG8852753.1"/>
    <property type="molecule type" value="Genomic_DNA"/>
</dbReference>
<dbReference type="Proteomes" id="UP000789901">
    <property type="component" value="Unassembled WGS sequence"/>
</dbReference>
<proteinExistence type="predicted"/>
<feature type="non-terminal residue" evidence="1">
    <location>
        <position position="1"/>
    </location>
</feature>
<comment type="caution">
    <text evidence="1">The sequence shown here is derived from an EMBL/GenBank/DDBJ whole genome shotgun (WGS) entry which is preliminary data.</text>
</comment>
<accession>A0ABN7XBV8</accession>
<reference evidence="1 2" key="1">
    <citation type="submission" date="2021-06" db="EMBL/GenBank/DDBJ databases">
        <authorList>
            <person name="Kallberg Y."/>
            <person name="Tangrot J."/>
            <person name="Rosling A."/>
        </authorList>
    </citation>
    <scope>NUCLEOTIDE SEQUENCE [LARGE SCALE GENOMIC DNA]</scope>
    <source>
        <strain evidence="1 2">120-4 pot B 10/14</strain>
    </source>
</reference>
<evidence type="ECO:0000313" key="2">
    <source>
        <dbReference type="Proteomes" id="UP000789901"/>
    </source>
</evidence>
<feature type="non-terminal residue" evidence="1">
    <location>
        <position position="48"/>
    </location>
</feature>
<keyword evidence="2" id="KW-1185">Reference proteome</keyword>
<gene>
    <name evidence="1" type="ORF">GMARGA_LOCUS41574</name>
</gene>
<organism evidence="1 2">
    <name type="scientific">Gigaspora margarita</name>
    <dbReference type="NCBI Taxonomy" id="4874"/>
    <lineage>
        <taxon>Eukaryota</taxon>
        <taxon>Fungi</taxon>
        <taxon>Fungi incertae sedis</taxon>
        <taxon>Mucoromycota</taxon>
        <taxon>Glomeromycotina</taxon>
        <taxon>Glomeromycetes</taxon>
        <taxon>Diversisporales</taxon>
        <taxon>Gigasporaceae</taxon>
        <taxon>Gigaspora</taxon>
    </lineage>
</organism>
<sequence>FMKINVKKAGDIVKYFKKWQSDLEQFNKAFNSFDYKNRSTIESSIERK</sequence>
<name>A0ABN7XBV8_GIGMA</name>
<evidence type="ECO:0000313" key="1">
    <source>
        <dbReference type="EMBL" id="CAG8852753.1"/>
    </source>
</evidence>